<keyword evidence="2 3" id="KW-0456">Lyase</keyword>
<comment type="similarity">
    <text evidence="3">Belongs to the metallo-dependent hydrolases superfamily.</text>
</comment>
<evidence type="ECO:0000256" key="1">
    <source>
        <dbReference type="ARBA" id="ARBA00022793"/>
    </source>
</evidence>
<feature type="compositionally biased region" description="Basic residues" evidence="4">
    <location>
        <begin position="14"/>
        <end position="24"/>
    </location>
</feature>
<dbReference type="InterPro" id="IPR032466">
    <property type="entry name" value="Metal_Hydrolase"/>
</dbReference>
<evidence type="ECO:0000256" key="3">
    <source>
        <dbReference type="RuleBase" id="RU366045"/>
    </source>
</evidence>
<dbReference type="SUPFAM" id="SSF51556">
    <property type="entry name" value="Metallo-dependent hydrolases"/>
    <property type="match status" value="1"/>
</dbReference>
<sequence length="410" mass="45308">MDPSSAHSVSARSCRSKSHNHHSGVPHLPCCAFPDEAFLSSYEHDLPMSQEIHSLLTSGARVLPVGPRPEVEAHLGDEYFRSKLQCPVVDAHVHVFPEKLMKAVQAFFRQFYAPVAYEGHTGSFLLSHGVSHVVLISYAHKDGIAQGLNEYTLSLVKEYEKVFGAGAATGLATVHPGEKGAAGVVDEAIRSGLKGIKMHAHVQACRVNDPRMMEIYPVLVKHNAPILVHAGTLPNVAIPAKQLDDTRDVCHPDFVREVLERFPTLKMVIPHLGRGETEEYLKLMDKHPNLYLDTTTCFTSPTYSDLSLDPSPLRAAILRFPDNVLYGSDFPNIGYRWDKELRCLVSHTTGNGDSSRAWEERGSRGMDLSTDVLEKVLWKNACTVYGIDPEAVVKRWERAKSGGSEPSGRL</sequence>
<dbReference type="InterPro" id="IPR006680">
    <property type="entry name" value="Amidohydro-rel"/>
</dbReference>
<evidence type="ECO:0000313" key="7">
    <source>
        <dbReference type="Proteomes" id="UP000070544"/>
    </source>
</evidence>
<dbReference type="OrthoDB" id="432010at2759"/>
<dbReference type="Pfam" id="PF04909">
    <property type="entry name" value="Amidohydro_2"/>
    <property type="match status" value="1"/>
</dbReference>
<dbReference type="GO" id="GO:0019748">
    <property type="term" value="P:secondary metabolic process"/>
    <property type="evidence" value="ECO:0007669"/>
    <property type="project" value="TreeGrafter"/>
</dbReference>
<feature type="compositionally biased region" description="Polar residues" evidence="4">
    <location>
        <begin position="1"/>
        <end position="13"/>
    </location>
</feature>
<feature type="region of interest" description="Disordered" evidence="4">
    <location>
        <begin position="1"/>
        <end position="24"/>
    </location>
</feature>
<organism evidence="6 7">
    <name type="scientific">Gonapodya prolifera (strain JEL478)</name>
    <name type="common">Monoblepharis prolifera</name>
    <dbReference type="NCBI Taxonomy" id="1344416"/>
    <lineage>
        <taxon>Eukaryota</taxon>
        <taxon>Fungi</taxon>
        <taxon>Fungi incertae sedis</taxon>
        <taxon>Chytridiomycota</taxon>
        <taxon>Chytridiomycota incertae sedis</taxon>
        <taxon>Monoblepharidomycetes</taxon>
        <taxon>Monoblepharidales</taxon>
        <taxon>Gonapodyaceae</taxon>
        <taxon>Gonapodya</taxon>
    </lineage>
</organism>
<feature type="domain" description="Amidohydrolase-related" evidence="5">
    <location>
        <begin position="89"/>
        <end position="387"/>
    </location>
</feature>
<evidence type="ECO:0000256" key="4">
    <source>
        <dbReference type="SAM" id="MobiDB-lite"/>
    </source>
</evidence>
<dbReference type="Proteomes" id="UP000070544">
    <property type="component" value="Unassembled WGS sequence"/>
</dbReference>
<dbReference type="OMA" id="PNIPYPY"/>
<dbReference type="AlphaFoldDB" id="A0A139AQX0"/>
<name>A0A139AQX0_GONPJ</name>
<dbReference type="PANTHER" id="PTHR21240:SF28">
    <property type="entry name" value="ISO-OROTATE DECARBOXYLASE (EUROFUNG)"/>
    <property type="match status" value="1"/>
</dbReference>
<proteinExistence type="inferred from homology"/>
<protein>
    <recommendedName>
        <fullName evidence="5">Amidohydrolase-related domain-containing protein</fullName>
    </recommendedName>
</protein>
<dbReference type="CDD" id="cd01292">
    <property type="entry name" value="metallo-dependent_hydrolases"/>
    <property type="match status" value="1"/>
</dbReference>
<evidence type="ECO:0000259" key="5">
    <source>
        <dbReference type="Pfam" id="PF04909"/>
    </source>
</evidence>
<dbReference type="PANTHER" id="PTHR21240">
    <property type="entry name" value="2-AMINO-3-CARBOXYLMUCONATE-6-SEMIALDEHYDE DECARBOXYLASE"/>
    <property type="match status" value="1"/>
</dbReference>
<reference evidence="6 7" key="1">
    <citation type="journal article" date="2015" name="Genome Biol. Evol.">
        <title>Phylogenomic analyses indicate that early fungi evolved digesting cell walls of algal ancestors of land plants.</title>
        <authorList>
            <person name="Chang Y."/>
            <person name="Wang S."/>
            <person name="Sekimoto S."/>
            <person name="Aerts A.L."/>
            <person name="Choi C."/>
            <person name="Clum A."/>
            <person name="LaButti K.M."/>
            <person name="Lindquist E.A."/>
            <person name="Yee Ngan C."/>
            <person name="Ohm R.A."/>
            <person name="Salamov A.A."/>
            <person name="Grigoriev I.V."/>
            <person name="Spatafora J.W."/>
            <person name="Berbee M.L."/>
        </authorList>
    </citation>
    <scope>NUCLEOTIDE SEQUENCE [LARGE SCALE GENOMIC DNA]</scope>
    <source>
        <strain evidence="6 7">JEL478</strain>
    </source>
</reference>
<dbReference type="InterPro" id="IPR032465">
    <property type="entry name" value="ACMSD"/>
</dbReference>
<dbReference type="GO" id="GO:0016831">
    <property type="term" value="F:carboxy-lyase activity"/>
    <property type="evidence" value="ECO:0007669"/>
    <property type="project" value="UniProtKB-KW"/>
</dbReference>
<gene>
    <name evidence="6" type="ORF">M427DRAFT_469379</name>
</gene>
<accession>A0A139AQX0</accession>
<dbReference type="EMBL" id="KQ965739">
    <property type="protein sequence ID" value="KXS19128.1"/>
    <property type="molecule type" value="Genomic_DNA"/>
</dbReference>
<dbReference type="Gene3D" id="3.20.20.140">
    <property type="entry name" value="Metal-dependent hydrolases"/>
    <property type="match status" value="1"/>
</dbReference>
<evidence type="ECO:0000313" key="6">
    <source>
        <dbReference type="EMBL" id="KXS19128.1"/>
    </source>
</evidence>
<evidence type="ECO:0000256" key="2">
    <source>
        <dbReference type="ARBA" id="ARBA00023239"/>
    </source>
</evidence>
<dbReference type="GO" id="GO:0016787">
    <property type="term" value="F:hydrolase activity"/>
    <property type="evidence" value="ECO:0007669"/>
    <property type="project" value="InterPro"/>
</dbReference>
<dbReference type="GO" id="GO:0005737">
    <property type="term" value="C:cytoplasm"/>
    <property type="evidence" value="ECO:0007669"/>
    <property type="project" value="TreeGrafter"/>
</dbReference>
<keyword evidence="1 3" id="KW-0210">Decarboxylase</keyword>
<keyword evidence="7" id="KW-1185">Reference proteome</keyword>